<sequence>MSLLVLTREDVIQITAKFTPQALQALMEDVFALISSDSSEDHPKSYSPHRISIPAENHKVLFMPARISSVGTTVKVVSTPSNAEDARGIPGSTLMMDKNTGAVKAIVNARSLTALRNAAGSLLSTTLVGPKLPTHVVAFGAGQQILAHLDLHFRAFGSVRSCTIVNRTLNDRVSTIVSELQTKHPTVQLEILVSTEKEALRDTLSKASIVICATPSRVPLFPSSWVANWTHVILIGSYTPEMKEVDTDLVMRAVSISNQTHGRSSPILLVDSVSACFTEAGELLEAKLRADQVVEIGKLVLERQGDTTWDYPRWETSIRSDALDFQGPITMFKSVGVGLQDVAIACAVIEKAEEMERQMTEGSIGVVVPNFD</sequence>
<dbReference type="AlphaFoldDB" id="A0A9P5UDB8"/>
<organism evidence="2 3">
    <name type="scientific">Rhodocollybia butyracea</name>
    <dbReference type="NCBI Taxonomy" id="206335"/>
    <lineage>
        <taxon>Eukaryota</taxon>
        <taxon>Fungi</taxon>
        <taxon>Dikarya</taxon>
        <taxon>Basidiomycota</taxon>
        <taxon>Agaricomycotina</taxon>
        <taxon>Agaricomycetes</taxon>
        <taxon>Agaricomycetidae</taxon>
        <taxon>Agaricales</taxon>
        <taxon>Marasmiineae</taxon>
        <taxon>Omphalotaceae</taxon>
        <taxon>Rhodocollybia</taxon>
    </lineage>
</organism>
<name>A0A9P5UDB8_9AGAR</name>
<dbReference type="PANTHER" id="PTHR13812">
    <property type="entry name" value="KETIMINE REDUCTASE MU-CRYSTALLIN"/>
    <property type="match status" value="1"/>
</dbReference>
<dbReference type="Gene3D" id="3.30.1780.10">
    <property type="entry name" value="ornithine cyclodeaminase, domain 1"/>
    <property type="match status" value="1"/>
</dbReference>
<evidence type="ECO:0000313" key="3">
    <source>
        <dbReference type="Proteomes" id="UP000772434"/>
    </source>
</evidence>
<evidence type="ECO:0000313" key="2">
    <source>
        <dbReference type="EMBL" id="KAF9075004.1"/>
    </source>
</evidence>
<dbReference type="EMBL" id="JADNRY010000011">
    <property type="protein sequence ID" value="KAF9075004.1"/>
    <property type="molecule type" value="Genomic_DNA"/>
</dbReference>
<dbReference type="Gene3D" id="3.40.50.720">
    <property type="entry name" value="NAD(P)-binding Rossmann-like Domain"/>
    <property type="match status" value="1"/>
</dbReference>
<dbReference type="SUPFAM" id="SSF51735">
    <property type="entry name" value="NAD(P)-binding Rossmann-fold domains"/>
    <property type="match status" value="1"/>
</dbReference>
<dbReference type="InterPro" id="IPR003462">
    <property type="entry name" value="ODC_Mu_crystall"/>
</dbReference>
<comment type="caution">
    <text evidence="2">The sequence shown here is derived from an EMBL/GenBank/DDBJ whole genome shotgun (WGS) entry which is preliminary data.</text>
</comment>
<keyword evidence="3" id="KW-1185">Reference proteome</keyword>
<dbReference type="InterPro" id="IPR036291">
    <property type="entry name" value="NAD(P)-bd_dom_sf"/>
</dbReference>
<proteinExistence type="inferred from homology"/>
<dbReference type="OrthoDB" id="41492at2759"/>
<reference evidence="2" key="1">
    <citation type="submission" date="2020-11" db="EMBL/GenBank/DDBJ databases">
        <authorList>
            <consortium name="DOE Joint Genome Institute"/>
            <person name="Ahrendt S."/>
            <person name="Riley R."/>
            <person name="Andreopoulos W."/>
            <person name="Labutti K."/>
            <person name="Pangilinan J."/>
            <person name="Ruiz-Duenas F.J."/>
            <person name="Barrasa J.M."/>
            <person name="Sanchez-Garcia M."/>
            <person name="Camarero S."/>
            <person name="Miyauchi S."/>
            <person name="Serrano A."/>
            <person name="Linde D."/>
            <person name="Babiker R."/>
            <person name="Drula E."/>
            <person name="Ayuso-Fernandez I."/>
            <person name="Pacheco R."/>
            <person name="Padilla G."/>
            <person name="Ferreira P."/>
            <person name="Barriuso J."/>
            <person name="Kellner H."/>
            <person name="Castanera R."/>
            <person name="Alfaro M."/>
            <person name="Ramirez L."/>
            <person name="Pisabarro A.G."/>
            <person name="Kuo A."/>
            <person name="Tritt A."/>
            <person name="Lipzen A."/>
            <person name="He G."/>
            <person name="Yan M."/>
            <person name="Ng V."/>
            <person name="Cullen D."/>
            <person name="Martin F."/>
            <person name="Rosso M.-N."/>
            <person name="Henrissat B."/>
            <person name="Hibbett D."/>
            <person name="Martinez A.T."/>
            <person name="Grigoriev I.V."/>
        </authorList>
    </citation>
    <scope>NUCLEOTIDE SEQUENCE</scope>
    <source>
        <strain evidence="2">AH 40177</strain>
    </source>
</reference>
<dbReference type="InterPro" id="IPR023401">
    <property type="entry name" value="ODC_N"/>
</dbReference>
<dbReference type="PANTHER" id="PTHR13812:SF19">
    <property type="entry name" value="KETIMINE REDUCTASE MU-CRYSTALLIN"/>
    <property type="match status" value="1"/>
</dbReference>
<dbReference type="GO" id="GO:0005737">
    <property type="term" value="C:cytoplasm"/>
    <property type="evidence" value="ECO:0007669"/>
    <property type="project" value="TreeGrafter"/>
</dbReference>
<comment type="similarity">
    <text evidence="1">Belongs to the ornithine cyclodeaminase/mu-crystallin family.</text>
</comment>
<dbReference type="Proteomes" id="UP000772434">
    <property type="component" value="Unassembled WGS sequence"/>
</dbReference>
<evidence type="ECO:0000256" key="1">
    <source>
        <dbReference type="ARBA" id="ARBA00008903"/>
    </source>
</evidence>
<accession>A0A9P5UDB8</accession>
<protein>
    <recommendedName>
        <fullName evidence="4">Ornithine cyclodeaminase</fullName>
    </recommendedName>
</protein>
<evidence type="ECO:0008006" key="4">
    <source>
        <dbReference type="Google" id="ProtNLM"/>
    </source>
</evidence>
<gene>
    <name evidence="2" type="ORF">BDP27DRAFT_1213590</name>
</gene>
<dbReference type="Pfam" id="PF02423">
    <property type="entry name" value="OCD_Mu_crystall"/>
    <property type="match status" value="1"/>
</dbReference>